<dbReference type="PANTHER" id="PTHR47926:SF460">
    <property type="entry name" value="OS01G0815900 PROTEIN"/>
    <property type="match status" value="1"/>
</dbReference>
<proteinExistence type="predicted"/>
<dbReference type="InterPro" id="IPR002885">
    <property type="entry name" value="PPR_rpt"/>
</dbReference>
<dbReference type="InterPro" id="IPR046960">
    <property type="entry name" value="PPR_At4g14850-like_plant"/>
</dbReference>
<organism evidence="3 4">
    <name type="scientific">Populus alba x Populus x berolinensis</name>
    <dbReference type="NCBI Taxonomy" id="444605"/>
    <lineage>
        <taxon>Eukaryota</taxon>
        <taxon>Viridiplantae</taxon>
        <taxon>Streptophyta</taxon>
        <taxon>Embryophyta</taxon>
        <taxon>Tracheophyta</taxon>
        <taxon>Spermatophyta</taxon>
        <taxon>Magnoliopsida</taxon>
        <taxon>eudicotyledons</taxon>
        <taxon>Gunneridae</taxon>
        <taxon>Pentapetalae</taxon>
        <taxon>rosids</taxon>
        <taxon>fabids</taxon>
        <taxon>Malpighiales</taxon>
        <taxon>Salicaceae</taxon>
        <taxon>Saliceae</taxon>
        <taxon>Populus</taxon>
    </lineage>
</organism>
<feature type="repeat" description="PPR" evidence="2">
    <location>
        <begin position="138"/>
        <end position="168"/>
    </location>
</feature>
<dbReference type="InterPro" id="IPR011990">
    <property type="entry name" value="TPR-like_helical_dom_sf"/>
</dbReference>
<evidence type="ECO:0000313" key="4">
    <source>
        <dbReference type="Proteomes" id="UP001164929"/>
    </source>
</evidence>
<comment type="caution">
    <text evidence="3">The sequence shown here is derived from an EMBL/GenBank/DDBJ whole genome shotgun (WGS) entry which is preliminary data.</text>
</comment>
<gene>
    <name evidence="3" type="ORF">NC653_040988</name>
</gene>
<dbReference type="GO" id="GO:0009451">
    <property type="term" value="P:RNA modification"/>
    <property type="evidence" value="ECO:0007669"/>
    <property type="project" value="InterPro"/>
</dbReference>
<sequence length="340" mass="38496">MELSKEINIGNMIRSNEFEKEIYKESVVSFLVVKVFGDSLVELPKKNLVNGYVFKDKPMIIQFGRNPLMERLTMSISPHGEDVQSKLLTNIHIWKKVSKVQILSPSDMELSYFATFWSTGGCRKGDAMLLFDEMHDRNVVTSNVMITGLVKWGKLEFASFLYDEMPEKNVVSWTGIIDGYIRSNMYSEGLSLFQRMVLCEGIKPTEITILAILPAISNMWGSKRKNLVSWKSIISGFAMHGTWKEAGEYFERMEKIGLRPNRATFLSVLNACSHGGLFDGGLRFFDKMVNKHGVSPDIEHYGCLVDMLGITGRLEEAENMALEIPNEIVIVVIWIPVGCL</sequence>
<evidence type="ECO:0000313" key="3">
    <source>
        <dbReference type="EMBL" id="KAJ6951701.1"/>
    </source>
</evidence>
<reference evidence="3" key="1">
    <citation type="journal article" date="2023" name="Mol. Ecol. Resour.">
        <title>Chromosome-level genome assembly of a triploid poplar Populus alba 'Berolinensis'.</title>
        <authorList>
            <person name="Chen S."/>
            <person name="Yu Y."/>
            <person name="Wang X."/>
            <person name="Wang S."/>
            <person name="Zhang T."/>
            <person name="Zhou Y."/>
            <person name="He R."/>
            <person name="Meng N."/>
            <person name="Wang Y."/>
            <person name="Liu W."/>
            <person name="Liu Z."/>
            <person name="Liu J."/>
            <person name="Guo Q."/>
            <person name="Huang H."/>
            <person name="Sederoff R.R."/>
            <person name="Wang G."/>
            <person name="Qu G."/>
            <person name="Chen S."/>
        </authorList>
    </citation>
    <scope>NUCLEOTIDE SEQUENCE</scope>
    <source>
        <strain evidence="3">SC-2020</strain>
    </source>
</reference>
<feature type="repeat" description="PPR" evidence="2">
    <location>
        <begin position="226"/>
        <end position="260"/>
    </location>
</feature>
<feature type="repeat" description="PPR" evidence="2">
    <location>
        <begin position="261"/>
        <end position="296"/>
    </location>
</feature>
<dbReference type="Pfam" id="PF01535">
    <property type="entry name" value="PPR"/>
    <property type="match status" value="2"/>
</dbReference>
<dbReference type="PROSITE" id="PS51375">
    <property type="entry name" value="PPR"/>
    <property type="match status" value="4"/>
</dbReference>
<evidence type="ECO:0000256" key="1">
    <source>
        <dbReference type="ARBA" id="ARBA00022737"/>
    </source>
</evidence>
<keyword evidence="4" id="KW-1185">Reference proteome</keyword>
<name>A0AAD6PQ87_9ROSI</name>
<accession>A0AAD6PQ87</accession>
<dbReference type="Gene3D" id="1.25.40.10">
    <property type="entry name" value="Tetratricopeptide repeat domain"/>
    <property type="match status" value="2"/>
</dbReference>
<evidence type="ECO:0000256" key="2">
    <source>
        <dbReference type="PROSITE-ProRule" id="PRU00708"/>
    </source>
</evidence>
<dbReference type="PANTHER" id="PTHR47926">
    <property type="entry name" value="PENTATRICOPEPTIDE REPEAT-CONTAINING PROTEIN"/>
    <property type="match status" value="1"/>
</dbReference>
<dbReference type="GO" id="GO:0003723">
    <property type="term" value="F:RNA binding"/>
    <property type="evidence" value="ECO:0007669"/>
    <property type="project" value="InterPro"/>
</dbReference>
<dbReference type="NCBIfam" id="TIGR00756">
    <property type="entry name" value="PPR"/>
    <property type="match status" value="3"/>
</dbReference>
<dbReference type="EMBL" id="JAQIZT010000019">
    <property type="protein sequence ID" value="KAJ6951701.1"/>
    <property type="molecule type" value="Genomic_DNA"/>
</dbReference>
<feature type="repeat" description="PPR" evidence="2">
    <location>
        <begin position="169"/>
        <end position="204"/>
    </location>
</feature>
<protein>
    <recommendedName>
        <fullName evidence="5">Pentatricopeptide repeat-containing protein</fullName>
    </recommendedName>
</protein>
<dbReference type="Pfam" id="PF13041">
    <property type="entry name" value="PPR_2"/>
    <property type="match status" value="1"/>
</dbReference>
<keyword evidence="1" id="KW-0677">Repeat</keyword>
<dbReference type="AlphaFoldDB" id="A0AAD6PQ87"/>
<dbReference type="Proteomes" id="UP001164929">
    <property type="component" value="Chromosome 19"/>
</dbReference>
<evidence type="ECO:0008006" key="5">
    <source>
        <dbReference type="Google" id="ProtNLM"/>
    </source>
</evidence>